<name>A0A285IPC5_9ACTN</name>
<evidence type="ECO:0000313" key="1">
    <source>
        <dbReference type="EMBL" id="SNY49794.1"/>
    </source>
</evidence>
<gene>
    <name evidence="1" type="ORF">SAMN05421748_110130</name>
</gene>
<proteinExistence type="predicted"/>
<dbReference type="EMBL" id="OBDY01000010">
    <property type="protein sequence ID" value="SNY49794.1"/>
    <property type="molecule type" value="Genomic_DNA"/>
</dbReference>
<accession>A0A285IPC5</accession>
<sequence length="42" mass="4317">MVLGGLSTARDLAQALTVTSSRAIANAQTRSMLAGHDDFLGV</sequence>
<dbReference type="AlphaFoldDB" id="A0A285IPC5"/>
<organism evidence="1 2">
    <name type="scientific">Paractinoplanes atraurantiacus</name>
    <dbReference type="NCBI Taxonomy" id="1036182"/>
    <lineage>
        <taxon>Bacteria</taxon>
        <taxon>Bacillati</taxon>
        <taxon>Actinomycetota</taxon>
        <taxon>Actinomycetes</taxon>
        <taxon>Micromonosporales</taxon>
        <taxon>Micromonosporaceae</taxon>
        <taxon>Paractinoplanes</taxon>
    </lineage>
</organism>
<protein>
    <submittedName>
        <fullName evidence="1">Uncharacterized protein</fullName>
    </submittedName>
</protein>
<keyword evidence="2" id="KW-1185">Reference proteome</keyword>
<evidence type="ECO:0000313" key="2">
    <source>
        <dbReference type="Proteomes" id="UP000219612"/>
    </source>
</evidence>
<dbReference type="RefSeq" id="WP_281260805.1">
    <property type="nucleotide sequence ID" value="NZ_OBDY01000010.1"/>
</dbReference>
<dbReference type="Proteomes" id="UP000219612">
    <property type="component" value="Unassembled WGS sequence"/>
</dbReference>
<reference evidence="1 2" key="1">
    <citation type="submission" date="2017-09" db="EMBL/GenBank/DDBJ databases">
        <authorList>
            <person name="Ehlers B."/>
            <person name="Leendertz F.H."/>
        </authorList>
    </citation>
    <scope>NUCLEOTIDE SEQUENCE [LARGE SCALE GENOMIC DNA]</scope>
    <source>
        <strain evidence="1 2">CGMCC 4.6857</strain>
    </source>
</reference>